<dbReference type="KEGG" id="sflv:IC614_11790"/>
<keyword evidence="8" id="KW-1185">Reference proteome</keyword>
<dbReference type="Proteomes" id="UP000594873">
    <property type="component" value="Chromosome"/>
</dbReference>
<dbReference type="InterPro" id="IPR022791">
    <property type="entry name" value="L-PG_synthase/AglD"/>
</dbReference>
<dbReference type="Pfam" id="PF03706">
    <property type="entry name" value="LPG_synthase_TM"/>
    <property type="match status" value="1"/>
</dbReference>
<feature type="transmembrane region" description="Helical" evidence="6">
    <location>
        <begin position="158"/>
        <end position="181"/>
    </location>
</feature>
<gene>
    <name evidence="7" type="ORF">IC614_11790</name>
</gene>
<keyword evidence="3 6" id="KW-0812">Transmembrane</keyword>
<evidence type="ECO:0000256" key="6">
    <source>
        <dbReference type="SAM" id="Phobius"/>
    </source>
</evidence>
<evidence type="ECO:0000313" key="8">
    <source>
        <dbReference type="Proteomes" id="UP000594873"/>
    </source>
</evidence>
<dbReference type="RefSeq" id="WP_200971649.1">
    <property type="nucleotide sequence ID" value="NZ_CP065592.1"/>
</dbReference>
<evidence type="ECO:0000256" key="2">
    <source>
        <dbReference type="ARBA" id="ARBA00022475"/>
    </source>
</evidence>
<dbReference type="GO" id="GO:0005886">
    <property type="term" value="C:plasma membrane"/>
    <property type="evidence" value="ECO:0007669"/>
    <property type="project" value="UniProtKB-SubCell"/>
</dbReference>
<evidence type="ECO:0000256" key="4">
    <source>
        <dbReference type="ARBA" id="ARBA00022989"/>
    </source>
</evidence>
<feature type="transmembrane region" description="Helical" evidence="6">
    <location>
        <begin position="12"/>
        <end position="34"/>
    </location>
</feature>
<feature type="transmembrane region" description="Helical" evidence="6">
    <location>
        <begin position="49"/>
        <end position="73"/>
    </location>
</feature>
<accession>A0A7T2GJE2</accession>
<organism evidence="7 8">
    <name type="scientific">Allosphingosinicella flava</name>
    <dbReference type="NCBI Taxonomy" id="2771430"/>
    <lineage>
        <taxon>Bacteria</taxon>
        <taxon>Pseudomonadati</taxon>
        <taxon>Pseudomonadota</taxon>
        <taxon>Alphaproteobacteria</taxon>
        <taxon>Sphingomonadales</taxon>
        <taxon>Sphingomonadaceae</taxon>
        <taxon>Allosphingosinicella</taxon>
    </lineage>
</organism>
<evidence type="ECO:0000313" key="7">
    <source>
        <dbReference type="EMBL" id="QPQ54973.1"/>
    </source>
</evidence>
<proteinExistence type="predicted"/>
<keyword evidence="4 6" id="KW-1133">Transmembrane helix</keyword>
<dbReference type="AlphaFoldDB" id="A0A7T2GJE2"/>
<keyword evidence="2" id="KW-1003">Cell membrane</keyword>
<dbReference type="EMBL" id="CP065592">
    <property type="protein sequence ID" value="QPQ54973.1"/>
    <property type="molecule type" value="Genomic_DNA"/>
</dbReference>
<evidence type="ECO:0000256" key="3">
    <source>
        <dbReference type="ARBA" id="ARBA00022692"/>
    </source>
</evidence>
<feature type="transmembrane region" description="Helical" evidence="6">
    <location>
        <begin position="251"/>
        <end position="272"/>
    </location>
</feature>
<keyword evidence="5 6" id="KW-0472">Membrane</keyword>
<name>A0A7T2GJE2_9SPHN</name>
<evidence type="ECO:0000256" key="5">
    <source>
        <dbReference type="ARBA" id="ARBA00023136"/>
    </source>
</evidence>
<dbReference type="PANTHER" id="PTHR39087:SF2">
    <property type="entry name" value="UPF0104 MEMBRANE PROTEIN MJ1595"/>
    <property type="match status" value="1"/>
</dbReference>
<dbReference type="PANTHER" id="PTHR39087">
    <property type="entry name" value="UPF0104 MEMBRANE PROTEIN MJ1595"/>
    <property type="match status" value="1"/>
</dbReference>
<evidence type="ECO:0000256" key="1">
    <source>
        <dbReference type="ARBA" id="ARBA00004651"/>
    </source>
</evidence>
<feature type="transmembrane region" description="Helical" evidence="6">
    <location>
        <begin position="224"/>
        <end position="245"/>
    </location>
</feature>
<comment type="subcellular location">
    <subcellularLocation>
        <location evidence="1">Cell membrane</location>
        <topology evidence="1">Multi-pass membrane protein</topology>
    </subcellularLocation>
</comment>
<protein>
    <submittedName>
        <fullName evidence="7">Flippase-like domain-containing protein</fullName>
    </submittedName>
</protein>
<sequence length="333" mass="35598">MSGDETVRQRLPLAALFVGLLVFAALVAIVLNFGELRQFTAAVRRAEPLWLIVALGLQLSTYISVAGTWSAALKKAGHPLPLRSLVPLSISKLFADQAVPTAGMSGNVLLVNQLIRRGLPRAAALSVLLVSIVGYYIAYAVMAVAILVLLWLHAEASVLLAISVSVFLAVAFLIGGIAFWLGRRGRRPLPPFLARIGPVRQLYGYVGEAHTDLLNDRRLILRSAGFNLLIFLADAATLQVCLFALGGSASFATALIALVMASIAVTLGPIPLGLGSFEAVSITMLHFLDVNLALAAAGTLLLRGFTLWLPLIPGLLLSRRLLRRKHVHGNQRA</sequence>
<reference evidence="7 8" key="1">
    <citation type="submission" date="2020-11" db="EMBL/GenBank/DDBJ databases">
        <title>Genome seq and assembly of Sphingosinicella sp.</title>
        <authorList>
            <person name="Chhetri G."/>
        </authorList>
    </citation>
    <scope>NUCLEOTIDE SEQUENCE [LARGE SCALE GENOMIC DNA]</scope>
    <source>
        <strain evidence="7 8">UDD2</strain>
    </source>
</reference>
<feature type="transmembrane region" description="Helical" evidence="6">
    <location>
        <begin position="122"/>
        <end position="152"/>
    </location>
</feature>